<dbReference type="Proteomes" id="UP001054902">
    <property type="component" value="Unassembled WGS sequence"/>
</dbReference>
<dbReference type="Pfam" id="PF02678">
    <property type="entry name" value="Pirin"/>
    <property type="match status" value="1"/>
</dbReference>
<dbReference type="CDD" id="cd02247">
    <property type="entry name" value="cupin_pirin_C"/>
    <property type="match status" value="1"/>
</dbReference>
<dbReference type="AlphaFoldDB" id="A0AAD3CS60"/>
<dbReference type="Pfam" id="PF05726">
    <property type="entry name" value="Pirin_C"/>
    <property type="match status" value="1"/>
</dbReference>
<dbReference type="InterPro" id="IPR008778">
    <property type="entry name" value="Pirin_C_dom"/>
</dbReference>
<comment type="caution">
    <text evidence="6">The sequence shown here is derived from an EMBL/GenBank/DDBJ whole genome shotgun (WGS) entry which is preliminary data.</text>
</comment>
<feature type="binding site" evidence="2">
    <location>
        <position position="75"/>
    </location>
    <ligand>
        <name>Fe cation</name>
        <dbReference type="ChEBI" id="CHEBI:24875"/>
    </ligand>
</feature>
<name>A0AAD3CS60_9STRA</name>
<dbReference type="PANTHER" id="PTHR43594">
    <property type="entry name" value="QUERCETIN 2,3-DIOXYGENASE"/>
    <property type="match status" value="1"/>
</dbReference>
<feature type="domain" description="Pirin N-terminal" evidence="4">
    <location>
        <begin position="29"/>
        <end position="139"/>
    </location>
</feature>
<dbReference type="InterPro" id="IPR014710">
    <property type="entry name" value="RmlC-like_jellyroll"/>
</dbReference>
<feature type="binding site" evidence="2">
    <location>
        <position position="117"/>
    </location>
    <ligand>
        <name>Fe cation</name>
        <dbReference type="ChEBI" id="CHEBI:24875"/>
    </ligand>
</feature>
<evidence type="ECO:0000313" key="7">
    <source>
        <dbReference type="Proteomes" id="UP001054902"/>
    </source>
</evidence>
<evidence type="ECO:0000256" key="2">
    <source>
        <dbReference type="PIRSR" id="PIRSR006232-1"/>
    </source>
</evidence>
<dbReference type="SUPFAM" id="SSF51182">
    <property type="entry name" value="RmlC-like cupins"/>
    <property type="match status" value="1"/>
</dbReference>
<accession>A0AAD3CS60</accession>
<evidence type="ECO:0000256" key="3">
    <source>
        <dbReference type="RuleBase" id="RU003457"/>
    </source>
</evidence>
<dbReference type="InterPro" id="IPR003829">
    <property type="entry name" value="Pirin_N_dom"/>
</dbReference>
<reference evidence="6 7" key="1">
    <citation type="journal article" date="2021" name="Sci. Rep.">
        <title>The genome of the diatom Chaetoceros tenuissimus carries an ancient integrated fragment of an extant virus.</title>
        <authorList>
            <person name="Hongo Y."/>
            <person name="Kimura K."/>
            <person name="Takaki Y."/>
            <person name="Yoshida Y."/>
            <person name="Baba S."/>
            <person name="Kobayashi G."/>
            <person name="Nagasaki K."/>
            <person name="Hano T."/>
            <person name="Tomaru Y."/>
        </authorList>
    </citation>
    <scope>NUCLEOTIDE SEQUENCE [LARGE SCALE GENOMIC DNA]</scope>
    <source>
        <strain evidence="6 7">NIES-3715</strain>
    </source>
</reference>
<keyword evidence="2" id="KW-0408">Iron</keyword>
<feature type="binding site" evidence="2">
    <location>
        <position position="119"/>
    </location>
    <ligand>
        <name>Fe cation</name>
        <dbReference type="ChEBI" id="CHEBI:24875"/>
    </ligand>
</feature>
<dbReference type="PANTHER" id="PTHR43594:SF1">
    <property type="entry name" value="QUERCETIN 2,3-DIOXYGENASE PA2418-RELATED"/>
    <property type="match status" value="1"/>
</dbReference>
<comment type="similarity">
    <text evidence="1 3">Belongs to the pirin family.</text>
</comment>
<dbReference type="InterPro" id="IPR012093">
    <property type="entry name" value="Pirin"/>
</dbReference>
<proteinExistence type="inferred from homology"/>
<protein>
    <recommendedName>
        <fullName evidence="8">Pirin</fullName>
    </recommendedName>
</protein>
<dbReference type="InterPro" id="IPR011051">
    <property type="entry name" value="RmlC_Cupin_sf"/>
</dbReference>
<feature type="binding site" evidence="2">
    <location>
        <position position="73"/>
    </location>
    <ligand>
        <name>Fe cation</name>
        <dbReference type="ChEBI" id="CHEBI:24875"/>
    </ligand>
</feature>
<keyword evidence="7" id="KW-1185">Reference proteome</keyword>
<dbReference type="InterPro" id="IPR053186">
    <property type="entry name" value="QDO-related"/>
</dbReference>
<dbReference type="CDD" id="cd02909">
    <property type="entry name" value="cupin_pirin_N"/>
    <property type="match status" value="1"/>
</dbReference>
<keyword evidence="2" id="KW-0479">Metal-binding</keyword>
<dbReference type="Gene3D" id="2.60.120.10">
    <property type="entry name" value="Jelly Rolls"/>
    <property type="match status" value="2"/>
</dbReference>
<dbReference type="PIRSF" id="PIRSF006232">
    <property type="entry name" value="Pirin"/>
    <property type="match status" value="1"/>
</dbReference>
<evidence type="ECO:0008006" key="8">
    <source>
        <dbReference type="Google" id="ProtNLM"/>
    </source>
</evidence>
<organism evidence="6 7">
    <name type="scientific">Chaetoceros tenuissimus</name>
    <dbReference type="NCBI Taxonomy" id="426638"/>
    <lineage>
        <taxon>Eukaryota</taxon>
        <taxon>Sar</taxon>
        <taxon>Stramenopiles</taxon>
        <taxon>Ochrophyta</taxon>
        <taxon>Bacillariophyta</taxon>
        <taxon>Coscinodiscophyceae</taxon>
        <taxon>Chaetocerotophycidae</taxon>
        <taxon>Chaetocerotales</taxon>
        <taxon>Chaetocerotaceae</taxon>
        <taxon>Chaetoceros</taxon>
    </lineage>
</organism>
<dbReference type="GO" id="GO:0046872">
    <property type="term" value="F:metal ion binding"/>
    <property type="evidence" value="ECO:0007669"/>
    <property type="project" value="UniProtKB-KW"/>
</dbReference>
<gene>
    <name evidence="6" type="ORF">CTEN210_06687</name>
</gene>
<dbReference type="EMBL" id="BLLK01000038">
    <property type="protein sequence ID" value="GFH50211.1"/>
    <property type="molecule type" value="Genomic_DNA"/>
</dbReference>
<evidence type="ECO:0000259" key="4">
    <source>
        <dbReference type="Pfam" id="PF02678"/>
    </source>
</evidence>
<comment type="cofactor">
    <cofactor evidence="2">
        <name>Fe cation</name>
        <dbReference type="ChEBI" id="CHEBI:24875"/>
    </cofactor>
    <text evidence="2">Binds 1 Fe cation per subunit.</text>
</comment>
<feature type="domain" description="Pirin C-terminal" evidence="5">
    <location>
        <begin position="217"/>
        <end position="288"/>
    </location>
</feature>
<evidence type="ECO:0000313" key="6">
    <source>
        <dbReference type="EMBL" id="GFH50211.1"/>
    </source>
</evidence>
<sequence length="312" mass="34606">MSTSKTAVQKAIKEICRKPPQHWVGDGFHVYPVFANKAFTQELSPFLMFDYAAPKEFPPEKRNPNRRRGVGQHPHRGFETVTIAFQGEVEHADSQGNSGVIGPGDVQWMTAAKGIIHEEFHSTKFSKTGGTFEMCQLWVNLPKKYKMKKPRYQPILSKDIPSVPLVSVSGESDGDAENVCTLEEASAKIISGEFRGVKGPAKTFSPVNLWIVSLATKAKEFELEFVEGHTTLVFVQKGGITVQGKELNLADVAIMDRAGSKLVVKATQKNTSLLILSGEPIDEPIAAHNGNRNKCNNMYCHCLYWSTPRPQY</sequence>
<evidence type="ECO:0000259" key="5">
    <source>
        <dbReference type="Pfam" id="PF05726"/>
    </source>
</evidence>
<evidence type="ECO:0000256" key="1">
    <source>
        <dbReference type="ARBA" id="ARBA00008416"/>
    </source>
</evidence>